<dbReference type="Proteomes" id="UP001055439">
    <property type="component" value="Chromosome 2"/>
</dbReference>
<keyword evidence="4" id="KW-1185">Reference proteome</keyword>
<feature type="non-terminal residue" evidence="3">
    <location>
        <position position="262"/>
    </location>
</feature>
<protein>
    <submittedName>
        <fullName evidence="3">Pentatricopeptide repeat-containing protein</fullName>
    </submittedName>
</protein>
<feature type="region of interest" description="Disordered" evidence="1">
    <location>
        <begin position="66"/>
        <end position="93"/>
    </location>
</feature>
<reference evidence="3" key="1">
    <citation type="submission" date="2022-05" db="EMBL/GenBank/DDBJ databases">
        <title>The Musa troglodytarum L. genome provides insights into the mechanism of non-climacteric behaviour and enrichment of carotenoids.</title>
        <authorList>
            <person name="Wang J."/>
        </authorList>
    </citation>
    <scope>NUCLEOTIDE SEQUENCE</scope>
    <source>
        <tissue evidence="3">Leaf</tissue>
    </source>
</reference>
<dbReference type="InterPro" id="IPR056874">
    <property type="entry name" value="PHD_dom_pln"/>
</dbReference>
<name>A0A9E7EYP8_9LILI</name>
<evidence type="ECO:0000313" key="3">
    <source>
        <dbReference type="EMBL" id="URD86379.1"/>
    </source>
</evidence>
<accession>A0A9E7EYP8</accession>
<proteinExistence type="predicted"/>
<feature type="compositionally biased region" description="Low complexity" evidence="1">
    <location>
        <begin position="150"/>
        <end position="159"/>
    </location>
</feature>
<evidence type="ECO:0000256" key="1">
    <source>
        <dbReference type="SAM" id="MobiDB-lite"/>
    </source>
</evidence>
<sequence length="262" mass="28082">MGSKGGVAPPPSVVCCMCGDHGLAQELFRCKVCLVRCQHNDLYPKAQSYGACNWCLREEGAKSLAKEAVKDPNTSVSSSTNNDVGNGSSGSGGVELHHRVFSSHLHKPIKRPKLLNRSASDVTDRSRSGELSPGSRRARQAFRGKRWLPGGSRLSSRSSLGRELGGSKLLSLGSVAVLRCVLRCHSEGKGASRSRSVTSSSSFTSLGSLVPSLSSPSLRFLFLEKKSWRSGHVLLSSGERAACSDSDTMEFEPKQHFSCRSA</sequence>
<dbReference type="OrthoDB" id="185373at2759"/>
<dbReference type="Pfam" id="PF25054">
    <property type="entry name" value="PHD_pln"/>
    <property type="match status" value="1"/>
</dbReference>
<evidence type="ECO:0000259" key="2">
    <source>
        <dbReference type="Pfam" id="PF25054"/>
    </source>
</evidence>
<dbReference type="AlphaFoldDB" id="A0A9E7EYP8"/>
<organism evidence="3 4">
    <name type="scientific">Musa troglodytarum</name>
    <name type="common">fe'i banana</name>
    <dbReference type="NCBI Taxonomy" id="320322"/>
    <lineage>
        <taxon>Eukaryota</taxon>
        <taxon>Viridiplantae</taxon>
        <taxon>Streptophyta</taxon>
        <taxon>Embryophyta</taxon>
        <taxon>Tracheophyta</taxon>
        <taxon>Spermatophyta</taxon>
        <taxon>Magnoliopsida</taxon>
        <taxon>Liliopsida</taxon>
        <taxon>Zingiberales</taxon>
        <taxon>Musaceae</taxon>
        <taxon>Musa</taxon>
    </lineage>
</organism>
<feature type="region of interest" description="Disordered" evidence="1">
    <location>
        <begin position="112"/>
        <end position="159"/>
    </location>
</feature>
<evidence type="ECO:0000313" key="4">
    <source>
        <dbReference type="Proteomes" id="UP001055439"/>
    </source>
</evidence>
<dbReference type="PANTHER" id="PTHR33779:SF1">
    <property type="entry name" value="EXPRESSED PROTEIN"/>
    <property type="match status" value="1"/>
</dbReference>
<feature type="compositionally biased region" description="Low complexity" evidence="1">
    <location>
        <begin position="73"/>
        <end position="86"/>
    </location>
</feature>
<gene>
    <name evidence="3" type="ORF">MUK42_27287</name>
</gene>
<dbReference type="EMBL" id="CP097504">
    <property type="protein sequence ID" value="URD86379.1"/>
    <property type="molecule type" value="Genomic_DNA"/>
</dbReference>
<dbReference type="PANTHER" id="PTHR33779">
    <property type="entry name" value="EXPRESSED PROTEIN"/>
    <property type="match status" value="1"/>
</dbReference>
<feature type="domain" description="PHD-type zinc finger plants" evidence="2">
    <location>
        <begin position="16"/>
        <end position="55"/>
    </location>
</feature>
<feature type="compositionally biased region" description="Basic residues" evidence="1">
    <location>
        <begin position="136"/>
        <end position="146"/>
    </location>
</feature>